<accession>A0AA38CGC4</accession>
<feature type="region of interest" description="Disordered" evidence="6">
    <location>
        <begin position="76"/>
        <end position="224"/>
    </location>
</feature>
<dbReference type="GO" id="GO:0022857">
    <property type="term" value="F:transmembrane transporter activity"/>
    <property type="evidence" value="ECO:0007669"/>
    <property type="project" value="InterPro"/>
</dbReference>
<keyword evidence="4 7" id="KW-1133">Transmembrane helix</keyword>
<feature type="compositionally biased region" description="Acidic residues" evidence="6">
    <location>
        <begin position="209"/>
        <end position="218"/>
    </location>
</feature>
<dbReference type="AlphaFoldDB" id="A0AA38CGC4"/>
<dbReference type="GO" id="GO:0016020">
    <property type="term" value="C:membrane"/>
    <property type="evidence" value="ECO:0007669"/>
    <property type="project" value="UniProtKB-SubCell"/>
</dbReference>
<dbReference type="InterPro" id="IPR006043">
    <property type="entry name" value="NCS2"/>
</dbReference>
<dbReference type="Proteomes" id="UP000824469">
    <property type="component" value="Unassembled WGS sequence"/>
</dbReference>
<sequence>MFARGRTGGGGGRMPGSPPSRVSDAQEHDPESPPLGKRPGPWPPRALGLESEGDENNPKLMGNWARRTGFRTIVSTESFISSPNTSTEIGNAGKPKSPPPVLPKPPGFTNRGGSAFDLEAGPAHTPTIKATSLPNGLADTTQKIKNPPPFPKPELAPPDAPPTASTPSPVAVPLEQKALDADRDRVVLPKSSRPKPEPARANRDRDPENDIASEETEEMMGKQSHLKYEIRETPGIVSLILYGLQHYISIIGSLILIPLLIVPAMHGSDEDTAKVVSTVLLISGISTLLHSLFGSRLPLVQGASFVYLAPALTIILSNDFSATSKNRFQHTMRELQGAMIVGSVFQIVLGYSGLMSVFLRVINPVVVASTVAAVGLAFFTYGFAVVGTCLEIGLPQILIIVLFSLYLRRVSIFGNRVFQVYAVPLGLVITWAYAFLLTEAGVYNFRGCNMKEAVSNIKNERCRRHVYTMQHCRSDVSDVLKTAAWVRIPYPFQWGVPTFHFKTAVVMIVAAIIASVDSVGTYHGTSLLVASKAPTPGVVSRGIGLEGLTSLLAGIWGTGTGMTTLTENVHTVAVTKIGSRRVVEFGAYVLIILSFVGKVGGFVASMPKVIAAGLLCYMWTMLVALGLSTLRYSATGSSRNMLIVGLSLFLSLSIPSYFQQYGRGHSTNLQKQFQPYIVGANGPIQTGVHGIDFFLNTFFSLHMVIAFVVALILDNTVPGSRQERGAYSWSRSRGARTEPSVVKDYGLPFRLSRYFLWARWVGL</sequence>
<organism evidence="8 9">
    <name type="scientific">Taxus chinensis</name>
    <name type="common">Chinese yew</name>
    <name type="synonym">Taxus wallichiana var. chinensis</name>
    <dbReference type="NCBI Taxonomy" id="29808"/>
    <lineage>
        <taxon>Eukaryota</taxon>
        <taxon>Viridiplantae</taxon>
        <taxon>Streptophyta</taxon>
        <taxon>Embryophyta</taxon>
        <taxon>Tracheophyta</taxon>
        <taxon>Spermatophyta</taxon>
        <taxon>Pinopsida</taxon>
        <taxon>Pinidae</taxon>
        <taxon>Conifers II</taxon>
        <taxon>Cupressales</taxon>
        <taxon>Taxaceae</taxon>
        <taxon>Taxus</taxon>
    </lineage>
</organism>
<gene>
    <name evidence="8" type="ORF">KI387_039721</name>
</gene>
<feature type="compositionally biased region" description="Gly residues" evidence="6">
    <location>
        <begin position="1"/>
        <end position="14"/>
    </location>
</feature>
<feature type="transmembrane region" description="Helical" evidence="7">
    <location>
        <begin position="338"/>
        <end position="359"/>
    </location>
</feature>
<feature type="compositionally biased region" description="Basic and acidic residues" evidence="6">
    <location>
        <begin position="194"/>
        <end position="208"/>
    </location>
</feature>
<feature type="transmembrane region" description="Helical" evidence="7">
    <location>
        <begin position="273"/>
        <end position="293"/>
    </location>
</feature>
<evidence type="ECO:0000256" key="4">
    <source>
        <dbReference type="ARBA" id="ARBA00022989"/>
    </source>
</evidence>
<evidence type="ECO:0000313" key="8">
    <source>
        <dbReference type="EMBL" id="KAH9296133.1"/>
    </source>
</evidence>
<evidence type="ECO:0000313" key="9">
    <source>
        <dbReference type="Proteomes" id="UP000824469"/>
    </source>
</evidence>
<comment type="caution">
    <text evidence="8">The sequence shown here is derived from an EMBL/GenBank/DDBJ whole genome shotgun (WGS) entry which is preliminary data.</text>
</comment>
<feature type="transmembrane region" description="Helical" evidence="7">
    <location>
        <begin position="379"/>
        <end position="406"/>
    </location>
</feature>
<feature type="compositionally biased region" description="Polar residues" evidence="6">
    <location>
        <begin position="76"/>
        <end position="89"/>
    </location>
</feature>
<feature type="transmembrane region" description="Helical" evidence="7">
    <location>
        <begin position="299"/>
        <end position="317"/>
    </location>
</feature>
<feature type="transmembrane region" description="Helical" evidence="7">
    <location>
        <begin position="640"/>
        <end position="658"/>
    </location>
</feature>
<name>A0AA38CGC4_TAXCH</name>
<dbReference type="OMA" id="HYVSIIG"/>
<feature type="transmembrane region" description="Helical" evidence="7">
    <location>
        <begin position="418"/>
        <end position="436"/>
    </location>
</feature>
<comment type="similarity">
    <text evidence="2">Belongs to the nucleobase:cation symporter-2 (NCS2) (TC 2.A.40) family.</text>
</comment>
<feature type="transmembrane region" description="Helical" evidence="7">
    <location>
        <begin position="499"/>
        <end position="516"/>
    </location>
</feature>
<evidence type="ECO:0000256" key="3">
    <source>
        <dbReference type="ARBA" id="ARBA00022692"/>
    </source>
</evidence>
<feature type="transmembrane region" description="Helical" evidence="7">
    <location>
        <begin position="239"/>
        <end position="261"/>
    </location>
</feature>
<feature type="compositionally biased region" description="Polar residues" evidence="6">
    <location>
        <begin position="128"/>
        <end position="144"/>
    </location>
</feature>
<feature type="transmembrane region" description="Helical" evidence="7">
    <location>
        <begin position="609"/>
        <end position="628"/>
    </location>
</feature>
<keyword evidence="5 7" id="KW-0472">Membrane</keyword>
<feature type="transmembrane region" description="Helical" evidence="7">
    <location>
        <begin position="585"/>
        <end position="603"/>
    </location>
</feature>
<protein>
    <recommendedName>
        <fullName evidence="10">Nucleobase-ascorbate transporter 12</fullName>
    </recommendedName>
</protein>
<feature type="compositionally biased region" description="Pro residues" evidence="6">
    <location>
        <begin position="146"/>
        <end position="161"/>
    </location>
</feature>
<feature type="transmembrane region" description="Helical" evidence="7">
    <location>
        <begin position="693"/>
        <end position="713"/>
    </location>
</feature>
<dbReference type="PANTHER" id="PTHR11119">
    <property type="entry name" value="XANTHINE-URACIL / VITAMIN C PERMEASE FAMILY MEMBER"/>
    <property type="match status" value="1"/>
</dbReference>
<reference evidence="8 9" key="1">
    <citation type="journal article" date="2021" name="Nat. Plants">
        <title>The Taxus genome provides insights into paclitaxel biosynthesis.</title>
        <authorList>
            <person name="Xiong X."/>
            <person name="Gou J."/>
            <person name="Liao Q."/>
            <person name="Li Y."/>
            <person name="Zhou Q."/>
            <person name="Bi G."/>
            <person name="Li C."/>
            <person name="Du R."/>
            <person name="Wang X."/>
            <person name="Sun T."/>
            <person name="Guo L."/>
            <person name="Liang H."/>
            <person name="Lu P."/>
            <person name="Wu Y."/>
            <person name="Zhang Z."/>
            <person name="Ro D.K."/>
            <person name="Shang Y."/>
            <person name="Huang S."/>
            <person name="Yan J."/>
        </authorList>
    </citation>
    <scope>NUCLEOTIDE SEQUENCE [LARGE SCALE GENOMIC DNA]</scope>
    <source>
        <strain evidence="8">Ta-2019</strain>
    </source>
</reference>
<evidence type="ECO:0000256" key="2">
    <source>
        <dbReference type="ARBA" id="ARBA00008821"/>
    </source>
</evidence>
<feature type="compositionally biased region" description="Pro residues" evidence="6">
    <location>
        <begin position="96"/>
        <end position="106"/>
    </location>
</feature>
<evidence type="ECO:0000256" key="6">
    <source>
        <dbReference type="SAM" id="MobiDB-lite"/>
    </source>
</evidence>
<dbReference type="Pfam" id="PF00860">
    <property type="entry name" value="Xan_ur_permease"/>
    <property type="match status" value="1"/>
</dbReference>
<evidence type="ECO:0000256" key="5">
    <source>
        <dbReference type="ARBA" id="ARBA00023136"/>
    </source>
</evidence>
<dbReference type="EMBL" id="JAHRHJ020000011">
    <property type="protein sequence ID" value="KAH9296133.1"/>
    <property type="molecule type" value="Genomic_DNA"/>
</dbReference>
<evidence type="ECO:0000256" key="1">
    <source>
        <dbReference type="ARBA" id="ARBA00004141"/>
    </source>
</evidence>
<feature type="region of interest" description="Disordered" evidence="6">
    <location>
        <begin position="1"/>
        <end position="63"/>
    </location>
</feature>
<evidence type="ECO:0008006" key="10">
    <source>
        <dbReference type="Google" id="ProtNLM"/>
    </source>
</evidence>
<proteinExistence type="inferred from homology"/>
<evidence type="ECO:0000256" key="7">
    <source>
        <dbReference type="SAM" id="Phobius"/>
    </source>
</evidence>
<keyword evidence="3 7" id="KW-0812">Transmembrane</keyword>
<feature type="compositionally biased region" description="Basic and acidic residues" evidence="6">
    <location>
        <begin position="177"/>
        <end position="187"/>
    </location>
</feature>
<keyword evidence="9" id="KW-1185">Reference proteome</keyword>
<comment type="subcellular location">
    <subcellularLocation>
        <location evidence="1">Membrane</location>
        <topology evidence="1">Multi-pass membrane protein</topology>
    </subcellularLocation>
</comment>
<feature type="compositionally biased region" description="Low complexity" evidence="6">
    <location>
        <begin position="162"/>
        <end position="173"/>
    </location>
</feature>